<dbReference type="OrthoDB" id="7069172at2"/>
<reference evidence="1 2" key="1">
    <citation type="submission" date="2014-01" db="EMBL/GenBank/DDBJ databases">
        <title>Full genme sequencing of cellulolytic bacterium Gynuella sunshinyii YC6258T gen. nov., sp. nov.</title>
        <authorList>
            <person name="Khan H."/>
            <person name="Chung E.J."/>
            <person name="Chung Y.R."/>
        </authorList>
    </citation>
    <scope>NUCLEOTIDE SEQUENCE [LARGE SCALE GENOMIC DNA]</scope>
    <source>
        <strain evidence="1 2">YC6258</strain>
    </source>
</reference>
<sequence length="358" mass="41534">MGYSKIIITSDLLRVDNTTVMKLENPQKLNIDWLCELLGGALHTVTGKKVSKLIGGSQSDLFSRLNVYRDLELLINADSWAKIYEGEYKYEVLEHHLDGLFEDALVFTIEAPDYLIKYFIDRNVPYIDFSIHPVRYLNDYYLGVRTNVEEFRTRIDSYIIPPHILKNATKLYKAKARRVYRTPLKPNSAVFFGQTEIDSSLIYGGRFVDLQDIENCLRELTQEFDWVYFKSHPHAKRNAVLKQLISTIPKCEWLETNAYMLLSRDEIELCAAFSSGILEEAKIFGKPTRRLIGKDSPFDLQGDAAKSTPEKFYRLITHDVFSESFWSYVLHSRGKPEVRLPYEFENILKTSLNVKWGV</sequence>
<gene>
    <name evidence="1" type="ORF">YC6258_05308</name>
</gene>
<organism evidence="1 2">
    <name type="scientific">Gynuella sunshinyii YC6258</name>
    <dbReference type="NCBI Taxonomy" id="1445510"/>
    <lineage>
        <taxon>Bacteria</taxon>
        <taxon>Pseudomonadati</taxon>
        <taxon>Pseudomonadota</taxon>
        <taxon>Gammaproteobacteria</taxon>
        <taxon>Oceanospirillales</taxon>
        <taxon>Saccharospirillaceae</taxon>
        <taxon>Gynuella</taxon>
    </lineage>
</organism>
<dbReference type="KEGG" id="gsn:YC6258_05308"/>
<proteinExistence type="predicted"/>
<dbReference type="RefSeq" id="WP_044619109.1">
    <property type="nucleotide sequence ID" value="NZ_CP007142.1"/>
</dbReference>
<dbReference type="AlphaFoldDB" id="A0A0C5VVL5"/>
<dbReference type="Proteomes" id="UP000032266">
    <property type="component" value="Chromosome"/>
</dbReference>
<dbReference type="STRING" id="1445510.YC6258_05308"/>
<name>A0A0C5VVL5_9GAMM</name>
<evidence type="ECO:0000313" key="1">
    <source>
        <dbReference type="EMBL" id="AJQ97338.1"/>
    </source>
</evidence>
<keyword evidence="2" id="KW-1185">Reference proteome</keyword>
<evidence type="ECO:0008006" key="3">
    <source>
        <dbReference type="Google" id="ProtNLM"/>
    </source>
</evidence>
<accession>A0A0C5VVL5</accession>
<dbReference type="EMBL" id="CP007142">
    <property type="protein sequence ID" value="AJQ97338.1"/>
    <property type="molecule type" value="Genomic_DNA"/>
</dbReference>
<protein>
    <recommendedName>
        <fullName evidence="3">Capsule polysaccharide export protein</fullName>
    </recommendedName>
</protein>
<evidence type="ECO:0000313" key="2">
    <source>
        <dbReference type="Proteomes" id="UP000032266"/>
    </source>
</evidence>
<dbReference type="HOGENOM" id="CLU_041403_0_0_6"/>